<dbReference type="PROSITE" id="PS51077">
    <property type="entry name" value="HTH_ICLR"/>
    <property type="match status" value="1"/>
</dbReference>
<evidence type="ECO:0000313" key="8">
    <source>
        <dbReference type="EMBL" id="XDK26947.1"/>
    </source>
</evidence>
<dbReference type="Pfam" id="PF01614">
    <property type="entry name" value="IclR_C"/>
    <property type="match status" value="1"/>
</dbReference>
<dbReference type="InterPro" id="IPR036388">
    <property type="entry name" value="WH-like_DNA-bd_sf"/>
</dbReference>
<dbReference type="GO" id="GO:0003700">
    <property type="term" value="F:DNA-binding transcription factor activity"/>
    <property type="evidence" value="ECO:0007669"/>
    <property type="project" value="TreeGrafter"/>
</dbReference>
<dbReference type="PANTHER" id="PTHR30136">
    <property type="entry name" value="HELIX-TURN-HELIX TRANSCRIPTIONAL REGULATOR, ICLR FAMILY"/>
    <property type="match status" value="1"/>
</dbReference>
<dbReference type="AlphaFoldDB" id="A0AB39HHV8"/>
<keyword evidence="8" id="KW-0614">Plasmid</keyword>
<name>A0AB39HHV8_9VIBR</name>
<organism evidence="8">
    <name type="scientific">Vibrio sp. HB236076</name>
    <dbReference type="NCBI Taxonomy" id="3232307"/>
    <lineage>
        <taxon>Bacteria</taxon>
        <taxon>Pseudomonadati</taxon>
        <taxon>Pseudomonadota</taxon>
        <taxon>Gammaproteobacteria</taxon>
        <taxon>Vibrionales</taxon>
        <taxon>Vibrionaceae</taxon>
        <taxon>Vibrio</taxon>
    </lineage>
</organism>
<dbReference type="Pfam" id="PF09339">
    <property type="entry name" value="HTH_IclR"/>
    <property type="match status" value="1"/>
</dbReference>
<dbReference type="InterPro" id="IPR036390">
    <property type="entry name" value="WH_DNA-bd_sf"/>
</dbReference>
<evidence type="ECO:0000256" key="3">
    <source>
        <dbReference type="ARBA" id="ARBA00023163"/>
    </source>
</evidence>
<evidence type="ECO:0000256" key="4">
    <source>
        <dbReference type="ARBA" id="ARBA00040379"/>
    </source>
</evidence>
<accession>A0AB39HHV8</accession>
<keyword evidence="1" id="KW-0805">Transcription regulation</keyword>
<dbReference type="KEGG" id="vih:AB0763_14290"/>
<dbReference type="SUPFAM" id="SSF55781">
    <property type="entry name" value="GAF domain-like"/>
    <property type="match status" value="1"/>
</dbReference>
<evidence type="ECO:0000259" key="7">
    <source>
        <dbReference type="PROSITE" id="PS51078"/>
    </source>
</evidence>
<feature type="domain" description="HTH iclR-type" evidence="6">
    <location>
        <begin position="10"/>
        <end position="72"/>
    </location>
</feature>
<gene>
    <name evidence="8" type="ORF">AB0763_14290</name>
</gene>
<dbReference type="Gene3D" id="3.30.450.40">
    <property type="match status" value="1"/>
</dbReference>
<protein>
    <recommendedName>
        <fullName evidence="4">HTH-type transcriptional repressor AllR</fullName>
    </recommendedName>
    <alternativeName>
        <fullName evidence="5">Negative regulator of allantoin and glyoxylate utilization operons</fullName>
    </alternativeName>
</protein>
<proteinExistence type="predicted"/>
<geneLocation type="plasmid" evidence="8">
    <name>p-HB236076</name>
</geneLocation>
<dbReference type="InterPro" id="IPR005471">
    <property type="entry name" value="Tscrpt_reg_IclR_N"/>
</dbReference>
<dbReference type="PROSITE" id="PS51078">
    <property type="entry name" value="ICLR_ED"/>
    <property type="match status" value="1"/>
</dbReference>
<dbReference type="SUPFAM" id="SSF46785">
    <property type="entry name" value="Winged helix' DNA-binding domain"/>
    <property type="match status" value="1"/>
</dbReference>
<sequence length="244" mass="27077">MTGKHKISSGAVNEKALQLLMQVAINPHSLTAKELADQVNQPLSSLYRYLKILKEWSLIEETPHEKRLAIGPAALMLMRSYQTTTHTSDLDAVLTRLQKQTGELAAYMVPVGYRALCVSMKESMQALRCSFVQGQSQPLLRGASSKVMLAYMPSERSEKILRYFNEGHQLEQWKALFEQIRVQGYAMSHAEIDHGVASVSAPVLKGSKLIGAISVMAPLERVKANKQKIILHVLQASRALPPEG</sequence>
<dbReference type="EMBL" id="CP162602">
    <property type="protein sequence ID" value="XDK26947.1"/>
    <property type="molecule type" value="Genomic_DNA"/>
</dbReference>
<evidence type="ECO:0000256" key="2">
    <source>
        <dbReference type="ARBA" id="ARBA00023125"/>
    </source>
</evidence>
<evidence type="ECO:0000259" key="6">
    <source>
        <dbReference type="PROSITE" id="PS51077"/>
    </source>
</evidence>
<keyword evidence="3" id="KW-0804">Transcription</keyword>
<dbReference type="InterPro" id="IPR050707">
    <property type="entry name" value="HTH_MetabolicPath_Reg"/>
</dbReference>
<reference evidence="8" key="1">
    <citation type="submission" date="2024-07" db="EMBL/GenBank/DDBJ databases">
        <title>Genome Analysis of a Potential Novel Vibrio Species Secreting pH- and Thermo-stable Alginate Lyase and its Application in Producing Alginate Oligosaccharides.</title>
        <authorList>
            <person name="Huang H."/>
            <person name="Bao K."/>
        </authorList>
    </citation>
    <scope>NUCLEOTIDE SEQUENCE</scope>
    <source>
        <strain evidence="8">HB236076</strain>
        <plasmid evidence="8">p-HB236076</plasmid>
    </source>
</reference>
<dbReference type="GO" id="GO:0045892">
    <property type="term" value="P:negative regulation of DNA-templated transcription"/>
    <property type="evidence" value="ECO:0007669"/>
    <property type="project" value="TreeGrafter"/>
</dbReference>
<dbReference type="PANTHER" id="PTHR30136:SF24">
    <property type="entry name" value="HTH-TYPE TRANSCRIPTIONAL REPRESSOR ALLR"/>
    <property type="match status" value="1"/>
</dbReference>
<feature type="domain" description="IclR-ED" evidence="7">
    <location>
        <begin position="66"/>
        <end position="244"/>
    </location>
</feature>
<evidence type="ECO:0000256" key="5">
    <source>
        <dbReference type="ARBA" id="ARBA00042627"/>
    </source>
</evidence>
<dbReference type="GO" id="GO:0003677">
    <property type="term" value="F:DNA binding"/>
    <property type="evidence" value="ECO:0007669"/>
    <property type="project" value="UniProtKB-KW"/>
</dbReference>
<evidence type="ECO:0000256" key="1">
    <source>
        <dbReference type="ARBA" id="ARBA00023015"/>
    </source>
</evidence>
<dbReference type="RefSeq" id="WP_306099861.1">
    <property type="nucleotide sequence ID" value="NZ_CP162602.1"/>
</dbReference>
<dbReference type="InterPro" id="IPR014757">
    <property type="entry name" value="Tscrpt_reg_IclR_C"/>
</dbReference>
<dbReference type="InterPro" id="IPR029016">
    <property type="entry name" value="GAF-like_dom_sf"/>
</dbReference>
<keyword evidence="2" id="KW-0238">DNA-binding</keyword>
<dbReference type="Gene3D" id="1.10.10.10">
    <property type="entry name" value="Winged helix-like DNA-binding domain superfamily/Winged helix DNA-binding domain"/>
    <property type="match status" value="1"/>
</dbReference>